<dbReference type="RefSeq" id="WP_007466844.1">
    <property type="nucleotide sequence ID" value="NZ_AMZO01000021.1"/>
</dbReference>
<dbReference type="OrthoDB" id="7204652at2"/>
<dbReference type="PROSITE" id="PS51257">
    <property type="entry name" value="PROKAR_LIPOPROTEIN"/>
    <property type="match status" value="1"/>
</dbReference>
<reference evidence="1 2" key="1">
    <citation type="submission" date="2012-12" db="EMBL/GenBank/DDBJ databases">
        <title>Genome Assembly of Photobacterium sp. AK15.</title>
        <authorList>
            <person name="Khatri I."/>
            <person name="Vaidya B."/>
            <person name="Srinivas T.N.R."/>
            <person name="Subramanian S."/>
            <person name="Pinnaka A."/>
        </authorList>
    </citation>
    <scope>NUCLEOTIDE SEQUENCE [LARGE SCALE GENOMIC DNA]</scope>
    <source>
        <strain evidence="1 2">AK15</strain>
    </source>
</reference>
<gene>
    <name evidence="1" type="ORF">C942_01898</name>
</gene>
<keyword evidence="2" id="KW-1185">Reference proteome</keyword>
<dbReference type="PATRIC" id="fig|1056511.3.peg.2974"/>
<dbReference type="EMBL" id="AMZO01000021">
    <property type="protein sequence ID" value="ELR64808.1"/>
    <property type="molecule type" value="Genomic_DNA"/>
</dbReference>
<dbReference type="Proteomes" id="UP000011134">
    <property type="component" value="Unassembled WGS sequence"/>
</dbReference>
<proteinExistence type="predicted"/>
<dbReference type="AlphaFoldDB" id="L8J9E5"/>
<evidence type="ECO:0000313" key="2">
    <source>
        <dbReference type="Proteomes" id="UP000011134"/>
    </source>
</evidence>
<comment type="caution">
    <text evidence="1">The sequence shown here is derived from an EMBL/GenBank/DDBJ whole genome shotgun (WGS) entry which is preliminary data.</text>
</comment>
<protein>
    <recommendedName>
        <fullName evidence="3">Lipoprotein</fullName>
    </recommendedName>
</protein>
<name>L8J9E5_9GAMM</name>
<sequence>MNKVAVGIALSLLLSGCGSVNNVLVEKTKNVEYYRIFDIKTDADRYEIAESASDGLGRNVNDAQEARPIPTSAELPEKPGRFALENPFKGSKFAAFASSGGQLGVKVATCEGASWTAKANREISGSSNLNLTACLFPYNEGYHLDLYATFTKKEGGLLEISRQMSNAMVGTPEEWTEKTFLDIVRQIKAETGATITYLEGYPKLSGTPWLDEGDDITAKN</sequence>
<evidence type="ECO:0000313" key="1">
    <source>
        <dbReference type="EMBL" id="ELR64808.1"/>
    </source>
</evidence>
<accession>L8J9E5</accession>
<organism evidence="1 2">
    <name type="scientific">Photobacterium marinum</name>
    <dbReference type="NCBI Taxonomy" id="1056511"/>
    <lineage>
        <taxon>Bacteria</taxon>
        <taxon>Pseudomonadati</taxon>
        <taxon>Pseudomonadota</taxon>
        <taxon>Gammaproteobacteria</taxon>
        <taxon>Vibrionales</taxon>
        <taxon>Vibrionaceae</taxon>
        <taxon>Photobacterium</taxon>
    </lineage>
</organism>
<evidence type="ECO:0008006" key="3">
    <source>
        <dbReference type="Google" id="ProtNLM"/>
    </source>
</evidence>